<sequence length="108" mass="12097">MIRTFLHLDLKPGRRDDVIDWYKETGALERAVREAGCLSTEIYPDPENDDRLLVTALWNSAADYDGWVSNPWRQSSTDGINEFLAEGFTSESKGSIVESLHHASAQVG</sequence>
<evidence type="ECO:0000259" key="1">
    <source>
        <dbReference type="PROSITE" id="PS51725"/>
    </source>
</evidence>
<feature type="domain" description="ABM" evidence="1">
    <location>
        <begin position="2"/>
        <end position="92"/>
    </location>
</feature>
<dbReference type="SUPFAM" id="SSF54909">
    <property type="entry name" value="Dimeric alpha+beta barrel"/>
    <property type="match status" value="1"/>
</dbReference>
<dbReference type="Pfam" id="PF03992">
    <property type="entry name" value="ABM"/>
    <property type="match status" value="1"/>
</dbReference>
<dbReference type="GeneID" id="303174144"/>
<accession>A0A1R4GLV9</accession>
<reference evidence="2 3" key="1">
    <citation type="submission" date="2017-02" db="EMBL/GenBank/DDBJ databases">
        <authorList>
            <person name="Peterson S.W."/>
        </authorList>
    </citation>
    <scope>NUCLEOTIDE SEQUENCE [LARGE SCALE GENOMIC DNA]</scope>
    <source>
        <strain evidence="2 3">LMG 22410</strain>
    </source>
</reference>
<dbReference type="EMBL" id="FUHU01000046">
    <property type="protein sequence ID" value="SJM69166.1"/>
    <property type="molecule type" value="Genomic_DNA"/>
</dbReference>
<dbReference type="RefSeq" id="WP_086992988.1">
    <property type="nucleotide sequence ID" value="NZ_FUHU01000046.1"/>
</dbReference>
<dbReference type="Proteomes" id="UP000195787">
    <property type="component" value="Unassembled WGS sequence"/>
</dbReference>
<gene>
    <name evidence="2" type="ORF">CZ674_13080</name>
</gene>
<dbReference type="PROSITE" id="PS51725">
    <property type="entry name" value="ABM"/>
    <property type="match status" value="1"/>
</dbReference>
<dbReference type="InterPro" id="IPR007138">
    <property type="entry name" value="ABM_dom"/>
</dbReference>
<keyword evidence="3" id="KW-1185">Reference proteome</keyword>
<proteinExistence type="predicted"/>
<dbReference type="InterPro" id="IPR011008">
    <property type="entry name" value="Dimeric_a/b-barrel"/>
</dbReference>
<protein>
    <recommendedName>
        <fullName evidence="1">ABM domain-containing protein</fullName>
    </recommendedName>
</protein>
<dbReference type="AlphaFoldDB" id="A0A1R4GLV9"/>
<dbReference type="Gene3D" id="3.30.70.100">
    <property type="match status" value="1"/>
</dbReference>
<evidence type="ECO:0000313" key="2">
    <source>
        <dbReference type="EMBL" id="SJM69166.1"/>
    </source>
</evidence>
<name>A0A1R4GLV9_9MICO</name>
<organism evidence="2 3">
    <name type="scientific">Agrococcus casei LMG 22410</name>
    <dbReference type="NCBI Taxonomy" id="1255656"/>
    <lineage>
        <taxon>Bacteria</taxon>
        <taxon>Bacillati</taxon>
        <taxon>Actinomycetota</taxon>
        <taxon>Actinomycetes</taxon>
        <taxon>Micrococcales</taxon>
        <taxon>Microbacteriaceae</taxon>
        <taxon>Agrococcus</taxon>
    </lineage>
</organism>
<evidence type="ECO:0000313" key="3">
    <source>
        <dbReference type="Proteomes" id="UP000195787"/>
    </source>
</evidence>
<dbReference type="OrthoDB" id="3296336at2"/>